<dbReference type="InterPro" id="IPR027417">
    <property type="entry name" value="P-loop_NTPase"/>
</dbReference>
<proteinExistence type="predicted"/>
<evidence type="ECO:0000313" key="1">
    <source>
        <dbReference type="EMBL" id="KQK17143.2"/>
    </source>
</evidence>
<protein>
    <submittedName>
        <fullName evidence="1 2">Uncharacterized protein</fullName>
    </submittedName>
</protein>
<dbReference type="EnsemblPlants" id="KQK17143">
    <property type="protein sequence ID" value="KQK17143"/>
    <property type="gene ID" value="BRADI_1g32671v3"/>
</dbReference>
<reference evidence="1 2" key="1">
    <citation type="journal article" date="2010" name="Nature">
        <title>Genome sequencing and analysis of the model grass Brachypodium distachyon.</title>
        <authorList>
            <consortium name="International Brachypodium Initiative"/>
        </authorList>
    </citation>
    <scope>NUCLEOTIDE SEQUENCE [LARGE SCALE GENOMIC DNA]</scope>
    <source>
        <strain evidence="1 2">Bd21</strain>
    </source>
</reference>
<evidence type="ECO:0000313" key="2">
    <source>
        <dbReference type="EnsemblPlants" id="KQK17143"/>
    </source>
</evidence>
<accession>A0A0Q3H2M2</accession>
<evidence type="ECO:0000313" key="3">
    <source>
        <dbReference type="Proteomes" id="UP000008810"/>
    </source>
</evidence>
<dbReference type="STRING" id="15368.A0A0Q3H2M2"/>
<dbReference type="PANTHER" id="PTHR32175:SF9">
    <property type="entry name" value="OS01G0784600 PROTEIN"/>
    <property type="match status" value="1"/>
</dbReference>
<dbReference type="Gene3D" id="3.40.50.300">
    <property type="entry name" value="P-loop containing nucleotide triphosphate hydrolases"/>
    <property type="match status" value="1"/>
</dbReference>
<dbReference type="InterPro" id="IPR052796">
    <property type="entry name" value="Nod_factor_sulfotransferase"/>
</dbReference>
<gene>
    <name evidence="1" type="ORF">BRADI_1g32671v3</name>
</gene>
<keyword evidence="3" id="KW-1185">Reference proteome</keyword>
<sequence>MLLRSGSGWFETLLNRHENISSNGEIFSVKERRSNITSIMKTLDKLYNLDWFSSAAKNECTAAVGLKWMLNQGLMKHHQEIVEYFNRRGVSAIFLLRRNLLQRFVSILANDHDRNTKQLNGRHKAHVHHRGEADVLAEYKPTIITKSLIAELKRSDKLAADALVNFKTILNIVLYYEDVVSNRSKLTDVLDFLKLPKIKLSSRHVKIHTKRVLLQFDLMKCHVLVLLYIEVTDSLRDATCFLAPFFLAQKRKPIGAKRNASAEMLAATAMIIIIRRICGRP</sequence>
<dbReference type="OrthoDB" id="2015035at2759"/>
<dbReference type="SUPFAM" id="SSF52540">
    <property type="entry name" value="P-loop containing nucleoside triphosphate hydrolases"/>
    <property type="match status" value="1"/>
</dbReference>
<dbReference type="InParanoid" id="A0A0Q3H2M2"/>
<dbReference type="PANTHER" id="PTHR32175">
    <property type="entry name" value="PROTEIN, PUTATIVE, EXPRESSED-RELATED"/>
    <property type="match status" value="1"/>
</dbReference>
<organism evidence="1">
    <name type="scientific">Brachypodium distachyon</name>
    <name type="common">Purple false brome</name>
    <name type="synonym">Trachynia distachya</name>
    <dbReference type="NCBI Taxonomy" id="15368"/>
    <lineage>
        <taxon>Eukaryota</taxon>
        <taxon>Viridiplantae</taxon>
        <taxon>Streptophyta</taxon>
        <taxon>Embryophyta</taxon>
        <taxon>Tracheophyta</taxon>
        <taxon>Spermatophyta</taxon>
        <taxon>Magnoliopsida</taxon>
        <taxon>Liliopsida</taxon>
        <taxon>Poales</taxon>
        <taxon>Poaceae</taxon>
        <taxon>BOP clade</taxon>
        <taxon>Pooideae</taxon>
        <taxon>Stipodae</taxon>
        <taxon>Brachypodieae</taxon>
        <taxon>Brachypodium</taxon>
    </lineage>
</organism>
<reference evidence="2" key="3">
    <citation type="submission" date="2018-08" db="UniProtKB">
        <authorList>
            <consortium name="EnsemblPlants"/>
        </authorList>
    </citation>
    <scope>IDENTIFICATION</scope>
    <source>
        <strain evidence="2">cv. Bd21</strain>
    </source>
</reference>
<dbReference type="Proteomes" id="UP000008810">
    <property type="component" value="Chromosome 1"/>
</dbReference>
<reference evidence="1" key="2">
    <citation type="submission" date="2017-06" db="EMBL/GenBank/DDBJ databases">
        <title>WGS assembly of Brachypodium distachyon.</title>
        <authorList>
            <consortium name="The International Brachypodium Initiative"/>
            <person name="Lucas S."/>
            <person name="Harmon-Smith M."/>
            <person name="Lail K."/>
            <person name="Tice H."/>
            <person name="Grimwood J."/>
            <person name="Bruce D."/>
            <person name="Barry K."/>
            <person name="Shu S."/>
            <person name="Lindquist E."/>
            <person name="Wang M."/>
            <person name="Pitluck S."/>
            <person name="Vogel J.P."/>
            <person name="Garvin D.F."/>
            <person name="Mockler T.C."/>
            <person name="Schmutz J."/>
            <person name="Rokhsar D."/>
            <person name="Bevan M.W."/>
        </authorList>
    </citation>
    <scope>NUCLEOTIDE SEQUENCE</scope>
    <source>
        <strain evidence="1">Bd21</strain>
    </source>
</reference>
<name>A0A0Q3H2M2_BRADI</name>
<dbReference type="EMBL" id="CM000880">
    <property type="protein sequence ID" value="KQK17143.2"/>
    <property type="molecule type" value="Genomic_DNA"/>
</dbReference>
<dbReference type="Gramene" id="KQK17143">
    <property type="protein sequence ID" value="KQK17143"/>
    <property type="gene ID" value="BRADI_1g32671v3"/>
</dbReference>
<dbReference type="AlphaFoldDB" id="A0A0Q3H2M2"/>